<accession>A0A0W8E5N6</accession>
<protein>
    <submittedName>
        <fullName evidence="1">Uncharacterized protein</fullName>
    </submittedName>
</protein>
<name>A0A0W8E5N6_9ZZZZ</name>
<proteinExistence type="predicted"/>
<evidence type="ECO:0000313" key="1">
    <source>
        <dbReference type="EMBL" id="KUG03966.1"/>
    </source>
</evidence>
<gene>
    <name evidence="1" type="ORF">ASZ90_018629</name>
</gene>
<comment type="caution">
    <text evidence="1">The sequence shown here is derived from an EMBL/GenBank/DDBJ whole genome shotgun (WGS) entry which is preliminary data.</text>
</comment>
<organism evidence="1">
    <name type="scientific">hydrocarbon metagenome</name>
    <dbReference type="NCBI Taxonomy" id="938273"/>
    <lineage>
        <taxon>unclassified sequences</taxon>
        <taxon>metagenomes</taxon>
        <taxon>ecological metagenomes</taxon>
    </lineage>
</organism>
<dbReference type="EMBL" id="LNQE01001864">
    <property type="protein sequence ID" value="KUG03966.1"/>
    <property type="molecule type" value="Genomic_DNA"/>
</dbReference>
<sequence length="44" mass="4972">MGSIILLEYRQVCTLYLLNTIARVFMVKQATDALRGGRQIDGQD</sequence>
<reference evidence="1" key="1">
    <citation type="journal article" date="2015" name="Proc. Natl. Acad. Sci. U.S.A.">
        <title>Networks of energetic and metabolic interactions define dynamics in microbial communities.</title>
        <authorList>
            <person name="Embree M."/>
            <person name="Liu J.K."/>
            <person name="Al-Bassam M.M."/>
            <person name="Zengler K."/>
        </authorList>
    </citation>
    <scope>NUCLEOTIDE SEQUENCE</scope>
</reference>
<dbReference type="AlphaFoldDB" id="A0A0W8E5N6"/>